<accession>A0A9P3HE63</accession>
<evidence type="ECO:0000259" key="1">
    <source>
        <dbReference type="PROSITE" id="PS50181"/>
    </source>
</evidence>
<dbReference type="OrthoDB" id="2404831at2759"/>
<reference evidence="2" key="1">
    <citation type="submission" date="2021-11" db="EMBL/GenBank/DDBJ databases">
        <authorList>
            <person name="Herlambang A."/>
            <person name="Guo Y."/>
            <person name="Takashima Y."/>
            <person name="Nishizawa T."/>
        </authorList>
    </citation>
    <scope>NUCLEOTIDE SEQUENCE</scope>
    <source>
        <strain evidence="2">E1425</strain>
    </source>
</reference>
<dbReference type="Gene3D" id="1.20.1280.50">
    <property type="match status" value="1"/>
</dbReference>
<gene>
    <name evidence="2" type="ORF">EMPS_07422</name>
</gene>
<dbReference type="SMART" id="SM00256">
    <property type="entry name" value="FBOX"/>
    <property type="match status" value="1"/>
</dbReference>
<sequence length="305" mass="34831">MAPENDIIIQELLATMQELRLAIASGRPHAQPVVRRQSQCIDKALPLEVWERIFSYLYPSQITRLSKVNKTLHDIVAASSLWSKMFSQAFGPDAVLCTLPAMPESKSYMLYMCAVSTRVCEQCLVHAVPSMVRSELPARPLPVLVPDARLRRLNHPGPHQRINKRDSLWPGGKSQGAPRLFGQRIIYGEPINTRWTIRLCLPCRQAHYETYPEPIPKGMEHKRVTANQIINMGFILTDAEIRSLTHDPTTLISWTEYSVEEAFILHRHKVGGNAGMALLTTEKVLWKEKEEQNRTDARIEEYCHF</sequence>
<dbReference type="Proteomes" id="UP000827284">
    <property type="component" value="Unassembled WGS sequence"/>
</dbReference>
<comment type="caution">
    <text evidence="2">The sequence shown here is derived from an EMBL/GenBank/DDBJ whole genome shotgun (WGS) entry which is preliminary data.</text>
</comment>
<organism evidence="2 3">
    <name type="scientific">Entomortierella parvispora</name>
    <dbReference type="NCBI Taxonomy" id="205924"/>
    <lineage>
        <taxon>Eukaryota</taxon>
        <taxon>Fungi</taxon>
        <taxon>Fungi incertae sedis</taxon>
        <taxon>Mucoromycota</taxon>
        <taxon>Mortierellomycotina</taxon>
        <taxon>Mortierellomycetes</taxon>
        <taxon>Mortierellales</taxon>
        <taxon>Mortierellaceae</taxon>
        <taxon>Entomortierella</taxon>
    </lineage>
</organism>
<dbReference type="EMBL" id="BQFW01000010">
    <property type="protein sequence ID" value="GJJ75064.1"/>
    <property type="molecule type" value="Genomic_DNA"/>
</dbReference>
<protein>
    <recommendedName>
        <fullName evidence="1">F-box domain-containing protein</fullName>
    </recommendedName>
</protein>
<reference evidence="2" key="2">
    <citation type="journal article" date="2022" name="Microbiol. Resour. Announc.">
        <title>Whole-Genome Sequence of Entomortierella parvispora E1425, a Mucoromycotan Fungus Associated with Burkholderiaceae-Related Endosymbiotic Bacteria.</title>
        <authorList>
            <person name="Herlambang A."/>
            <person name="Guo Y."/>
            <person name="Takashima Y."/>
            <person name="Narisawa K."/>
            <person name="Ohta H."/>
            <person name="Nishizawa T."/>
        </authorList>
    </citation>
    <scope>NUCLEOTIDE SEQUENCE</scope>
    <source>
        <strain evidence="2">E1425</strain>
    </source>
</reference>
<dbReference type="Pfam" id="PF12937">
    <property type="entry name" value="F-box-like"/>
    <property type="match status" value="1"/>
</dbReference>
<name>A0A9P3HE63_9FUNG</name>
<dbReference type="AlphaFoldDB" id="A0A9P3HE63"/>
<dbReference type="InterPro" id="IPR001810">
    <property type="entry name" value="F-box_dom"/>
</dbReference>
<dbReference type="PROSITE" id="PS50181">
    <property type="entry name" value="FBOX"/>
    <property type="match status" value="1"/>
</dbReference>
<keyword evidence="3" id="KW-1185">Reference proteome</keyword>
<feature type="domain" description="F-box" evidence="1">
    <location>
        <begin position="45"/>
        <end position="85"/>
    </location>
</feature>
<proteinExistence type="predicted"/>
<dbReference type="SUPFAM" id="SSF81383">
    <property type="entry name" value="F-box domain"/>
    <property type="match status" value="1"/>
</dbReference>
<evidence type="ECO:0000313" key="3">
    <source>
        <dbReference type="Proteomes" id="UP000827284"/>
    </source>
</evidence>
<evidence type="ECO:0000313" key="2">
    <source>
        <dbReference type="EMBL" id="GJJ75064.1"/>
    </source>
</evidence>
<dbReference type="InterPro" id="IPR036047">
    <property type="entry name" value="F-box-like_dom_sf"/>
</dbReference>